<feature type="transmembrane region" description="Helical" evidence="1">
    <location>
        <begin position="60"/>
        <end position="78"/>
    </location>
</feature>
<keyword evidence="1" id="KW-0472">Membrane</keyword>
<feature type="transmembrane region" description="Helical" evidence="1">
    <location>
        <begin position="126"/>
        <end position="150"/>
    </location>
</feature>
<feature type="transmembrane region" description="Helical" evidence="1">
    <location>
        <begin position="98"/>
        <end position="120"/>
    </location>
</feature>
<keyword evidence="1" id="KW-1133">Transmembrane helix</keyword>
<dbReference type="RefSeq" id="WP_254013875.1">
    <property type="nucleotide sequence ID" value="NZ_JAMZMM010000284.1"/>
</dbReference>
<dbReference type="Proteomes" id="UP001204953">
    <property type="component" value="Unassembled WGS sequence"/>
</dbReference>
<accession>A0AAE3KP29</accession>
<keyword evidence="3" id="KW-1185">Reference proteome</keyword>
<proteinExistence type="predicted"/>
<dbReference type="AlphaFoldDB" id="A0AAE3KP29"/>
<evidence type="ECO:0000313" key="3">
    <source>
        <dbReference type="Proteomes" id="UP001204953"/>
    </source>
</evidence>
<gene>
    <name evidence="2" type="ORF">NJ959_22135</name>
</gene>
<evidence type="ECO:0000256" key="1">
    <source>
        <dbReference type="SAM" id="Phobius"/>
    </source>
</evidence>
<keyword evidence="1" id="KW-0812">Transmembrane</keyword>
<comment type="caution">
    <text evidence="2">The sequence shown here is derived from an EMBL/GenBank/DDBJ whole genome shotgun (WGS) entry which is preliminary data.</text>
</comment>
<evidence type="ECO:0008006" key="4">
    <source>
        <dbReference type="Google" id="ProtNLM"/>
    </source>
</evidence>
<organism evidence="2 3">
    <name type="scientific">Limnofasciculus baicalensis BBK-W-15</name>
    <dbReference type="NCBI Taxonomy" id="2699891"/>
    <lineage>
        <taxon>Bacteria</taxon>
        <taxon>Bacillati</taxon>
        <taxon>Cyanobacteriota</taxon>
        <taxon>Cyanophyceae</taxon>
        <taxon>Coleofasciculales</taxon>
        <taxon>Coleofasciculaceae</taxon>
        <taxon>Limnofasciculus</taxon>
        <taxon>Limnofasciculus baicalensis</taxon>
    </lineage>
</organism>
<reference evidence="2" key="1">
    <citation type="submission" date="2022-06" db="EMBL/GenBank/DDBJ databases">
        <title>New cyanobacteria of genus Symplocastrum in benthos of Lake Baikal.</title>
        <authorList>
            <person name="Sorokovikova E."/>
            <person name="Tikhonova I."/>
            <person name="Krasnopeev A."/>
            <person name="Evseev P."/>
            <person name="Gladkikh A."/>
            <person name="Belykh O."/>
        </authorList>
    </citation>
    <scope>NUCLEOTIDE SEQUENCE</scope>
    <source>
        <strain evidence="2">BBK-W-15</strain>
    </source>
</reference>
<dbReference type="EMBL" id="JAMZMM010000284">
    <property type="protein sequence ID" value="MCP2731130.1"/>
    <property type="molecule type" value="Genomic_DNA"/>
</dbReference>
<name>A0AAE3KP29_9CYAN</name>
<protein>
    <recommendedName>
        <fullName evidence="4">Armadillo-type fold-containing protein</fullName>
    </recommendedName>
</protein>
<evidence type="ECO:0000313" key="2">
    <source>
        <dbReference type="EMBL" id="MCP2731130.1"/>
    </source>
</evidence>
<sequence length="274" mass="31081">MAQGSSWWRQLIRESDNLLLLTLKSRGFKPRYPYRFKKSGSWLVGLFVVAMLFWNWQLLLATVAGVLVMAVVYFLQDWDWQLYLSSLRRFISGTNRKLAIAVTSGGIATLSAYIMVSIWVEPNGSWIAAAAMFQGFGTLATLGLLVWHILKQQNSRDEIKHDELFIQLTDTDPLKRLLAVRHLTRWGTRHLHSSTQRQVTECFRLMLSRESEVIIRDAILDSLQVLGDAEGGRARSFSLAQPLVEKRSKILAQGTQPLQIPVVIKQAEGVGSRE</sequence>